<protein>
    <submittedName>
        <fullName evidence="2">Uncharacterized protein</fullName>
    </submittedName>
</protein>
<proteinExistence type="predicted"/>
<feature type="compositionally biased region" description="Basic and acidic residues" evidence="1">
    <location>
        <begin position="466"/>
        <end position="476"/>
    </location>
</feature>
<evidence type="ECO:0000256" key="1">
    <source>
        <dbReference type="SAM" id="MobiDB-lite"/>
    </source>
</evidence>
<accession>A0ABQ0YI81</accession>
<dbReference type="EMBL" id="BLAH01000053">
    <property type="protein sequence ID" value="GES36238.1"/>
    <property type="molecule type" value="Genomic_DNA"/>
</dbReference>
<gene>
    <name evidence="2" type="ORF">RAJCM14343_1489</name>
</gene>
<evidence type="ECO:0000313" key="2">
    <source>
        <dbReference type="EMBL" id="GES36238.1"/>
    </source>
</evidence>
<keyword evidence="3" id="KW-1185">Reference proteome</keyword>
<dbReference type="RefSeq" id="WP_043802109.1">
    <property type="nucleotide sequence ID" value="NZ_BAAAYP010000052.1"/>
</dbReference>
<name>A0ABQ0YI81_9NOCA</name>
<feature type="region of interest" description="Disordered" evidence="1">
    <location>
        <begin position="455"/>
        <end position="488"/>
    </location>
</feature>
<sequence length="616" mass="65342">MPWCIPEAVGVPGLFGQPPTWQPIAALNGHTAWSTTNSVSTPLGLDDPRWQGHLSIGFPSVTAAPTSCCGGSAATSQTFGAATNDDVVFRALYDSVGAGRFLYLSWWVKAADVNSLLDDAIHVGFTRASGDPFVLRIIPSTSPATVSAAPVGPVTVSTVPAGGGPVGTWTENGGATPSWIAANTHVWVDSVSHRWAVQMRVPIGDSNVDTQLNLADTFKMWFEVSIELPGNLMAPYSWPRDVCVVDFCGLPSRMNVPDPADWGDFHLSTGPGDPACTATGFVRLTVADVGTQNAPTSKINLVSDNTFEAKPENLTGATVNPGEIHAEFRLANWGSVADPNAPWSPIPATGGSTNPASNTGSIANATKGLITMKWQLSNAERDQFAPGGPKSRHQCILVTLSGAHAFNPASVWRNMDFVSASTMLRAATISNVGLGPSPVPGNPRPAYILVEKLNMPPTVSGGSQDRPPDATERAADGHGTGHGNGEQDPTELLAEAAKQLGDPNDRLEQQPTIRYHAYHDTGLDVNRDGRTRRVVRPGTAFGFFVDHEGDLGGWHDEIRGATQLTERFFSLEVPEEGTAQITTVVEALEPGRPGCLGAIWRFIESILKRITGLFGP</sequence>
<reference evidence="2 3" key="1">
    <citation type="journal article" date="2018" name="Biodegradation">
        <title>1,4-Dioxane degradation characteristics of Rhodococcus aetherivorans JCM 14343.</title>
        <authorList>
            <person name="Inoue D."/>
            <person name="Tsunoda T."/>
            <person name="Yamamoto N."/>
            <person name="Ike M."/>
            <person name="Sei K."/>
        </authorList>
    </citation>
    <scope>NUCLEOTIDE SEQUENCE [LARGE SCALE GENOMIC DNA]</scope>
    <source>
        <strain evidence="2 3">JCM 14343</strain>
    </source>
</reference>
<organism evidence="2 3">
    <name type="scientific">Rhodococcus aetherivorans</name>
    <dbReference type="NCBI Taxonomy" id="191292"/>
    <lineage>
        <taxon>Bacteria</taxon>
        <taxon>Bacillati</taxon>
        <taxon>Actinomycetota</taxon>
        <taxon>Actinomycetes</taxon>
        <taxon>Mycobacteriales</taxon>
        <taxon>Nocardiaceae</taxon>
        <taxon>Rhodococcus</taxon>
    </lineage>
</organism>
<comment type="caution">
    <text evidence="2">The sequence shown here is derived from an EMBL/GenBank/DDBJ whole genome shotgun (WGS) entry which is preliminary data.</text>
</comment>
<dbReference type="Proteomes" id="UP000325466">
    <property type="component" value="Unassembled WGS sequence"/>
</dbReference>
<evidence type="ECO:0000313" key="3">
    <source>
        <dbReference type="Proteomes" id="UP000325466"/>
    </source>
</evidence>